<evidence type="ECO:0000313" key="1">
    <source>
        <dbReference type="EMBL" id="EEX17582.1"/>
    </source>
</evidence>
<dbReference type="HOGENOM" id="CLU_3156454_0_0_10"/>
<comment type="caution">
    <text evidence="1">The sequence shown here is derived from an EMBL/GenBank/DDBJ whole genome shotgun (WGS) entry which is preliminary data.</text>
</comment>
<dbReference type="STRING" id="649761.HMPREF0973_02546"/>
<dbReference type="Proteomes" id="UP000003327">
    <property type="component" value="Unassembled WGS sequence"/>
</dbReference>
<organism evidence="1 2">
    <name type="scientific">Prevotella veroralis F0319</name>
    <dbReference type="NCBI Taxonomy" id="649761"/>
    <lineage>
        <taxon>Bacteria</taxon>
        <taxon>Pseudomonadati</taxon>
        <taxon>Bacteroidota</taxon>
        <taxon>Bacteroidia</taxon>
        <taxon>Bacteroidales</taxon>
        <taxon>Prevotellaceae</taxon>
        <taxon>Prevotella</taxon>
    </lineage>
</organism>
<name>C9MSC7_9BACT</name>
<reference evidence="1 2" key="1">
    <citation type="submission" date="2009-09" db="EMBL/GenBank/DDBJ databases">
        <authorList>
            <person name="Weinstock G."/>
            <person name="Sodergren E."/>
            <person name="Clifton S."/>
            <person name="Fulton L."/>
            <person name="Fulton B."/>
            <person name="Courtney L."/>
            <person name="Fronick C."/>
            <person name="Harrison M."/>
            <person name="Strong C."/>
            <person name="Farmer C."/>
            <person name="Delahaunty K."/>
            <person name="Markovic C."/>
            <person name="Hall O."/>
            <person name="Minx P."/>
            <person name="Tomlinson C."/>
            <person name="Mitreva M."/>
            <person name="Nelson J."/>
            <person name="Hou S."/>
            <person name="Wollam A."/>
            <person name="Pepin K.H."/>
            <person name="Johnson M."/>
            <person name="Bhonagiri V."/>
            <person name="Nash W.E."/>
            <person name="Warren W."/>
            <person name="Chinwalla A."/>
            <person name="Mardis E.R."/>
            <person name="Wilson R.K."/>
        </authorList>
    </citation>
    <scope>NUCLEOTIDE SEQUENCE [LARGE SCALE GENOMIC DNA]</scope>
    <source>
        <strain evidence="1 2">F0319</strain>
    </source>
</reference>
<evidence type="ECO:0000313" key="2">
    <source>
        <dbReference type="Proteomes" id="UP000003327"/>
    </source>
</evidence>
<accession>C9MSC7</accession>
<gene>
    <name evidence="1" type="ORF">HMPREF0973_02546</name>
</gene>
<dbReference type="AlphaFoldDB" id="C9MSC7"/>
<sequence length="48" mass="5913">MLFLKRRGRFFEAKRGFLHSKETPSSWQREALFIARRRLRYGNERLSL</sequence>
<keyword evidence="2" id="KW-1185">Reference proteome</keyword>
<proteinExistence type="predicted"/>
<protein>
    <submittedName>
        <fullName evidence="1">Uncharacterized protein</fullName>
    </submittedName>
</protein>
<dbReference type="EMBL" id="ACVA01000063">
    <property type="protein sequence ID" value="EEX17582.1"/>
    <property type="molecule type" value="Genomic_DNA"/>
</dbReference>